<dbReference type="Proteomes" id="UP000003175">
    <property type="component" value="Unassembled WGS sequence"/>
</dbReference>
<keyword evidence="3" id="KW-0444">Lipid biosynthesis</keyword>
<evidence type="ECO:0000256" key="5">
    <source>
        <dbReference type="ARBA" id="ARBA00022723"/>
    </source>
</evidence>
<evidence type="ECO:0000256" key="11">
    <source>
        <dbReference type="ARBA" id="ARBA00023209"/>
    </source>
</evidence>
<keyword evidence="12" id="KW-1208">Phospholipid metabolism</keyword>
<dbReference type="PROSITE" id="PS50146">
    <property type="entry name" value="DAGK"/>
    <property type="match status" value="1"/>
</dbReference>
<dbReference type="SUPFAM" id="SSF111331">
    <property type="entry name" value="NAD kinase/diacylglycerol kinase-like"/>
    <property type="match status" value="1"/>
</dbReference>
<keyword evidence="15" id="KW-1185">Reference proteome</keyword>
<evidence type="ECO:0000256" key="3">
    <source>
        <dbReference type="ARBA" id="ARBA00022516"/>
    </source>
</evidence>
<sequence>MKKHGLIYNPVSGHALFKGKLDLLIEMFQRHDILLCPYRTRGGKQDDLGRFLREVHPDGVLAAGGDGTVHAVVNAMLESETDVPLGILSSGTSNDFATHLGIQGDWESYIERIAADESRRVDLGILDGHGKYFVNVVSAGMLTGIAHEVKSAYKNTLGKVAYYLKGIGELPHLRSFSVQITADGVVYDADIFLFVIANSPVVAGMKQIGDHISIDDGMLDLLAVKKTGLPRFMSVAADLFSGKTVTERENILHIRAREFEIRTDELLCSDIDGECGPLLPLRIRTLPMALSVYC</sequence>
<evidence type="ECO:0000256" key="9">
    <source>
        <dbReference type="ARBA" id="ARBA00022842"/>
    </source>
</evidence>
<evidence type="ECO:0000259" key="13">
    <source>
        <dbReference type="PROSITE" id="PS50146"/>
    </source>
</evidence>
<keyword evidence="8" id="KW-0067">ATP-binding</keyword>
<reference evidence="14 15" key="1">
    <citation type="submission" date="2011-08" db="EMBL/GenBank/DDBJ databases">
        <title>The Genome Sequence of Selenomonas noxia F0398.</title>
        <authorList>
            <consortium name="The Broad Institute Genome Sequencing Platform"/>
            <person name="Earl A."/>
            <person name="Ward D."/>
            <person name="Feldgarden M."/>
            <person name="Gevers D."/>
            <person name="Izard J."/>
            <person name="Ganesan A."/>
            <person name="Blanton J.M."/>
            <person name="Baranova O.V."/>
            <person name="Tanner A.C."/>
            <person name="Dewhirst F.E."/>
            <person name="Young S.K."/>
            <person name="Zeng Q."/>
            <person name="Gargeya S."/>
            <person name="Fitzgerald M."/>
            <person name="Haas B."/>
            <person name="Abouelleil A."/>
            <person name="Alvarado L."/>
            <person name="Arachchi H.M."/>
            <person name="Berlin A."/>
            <person name="Brown A."/>
            <person name="Chapman S.B."/>
            <person name="Chen Z."/>
            <person name="Dunbar C."/>
            <person name="Freedman E."/>
            <person name="Gearin G."/>
            <person name="Gellesch M."/>
            <person name="Goldberg J."/>
            <person name="Griggs A."/>
            <person name="Gujja S."/>
            <person name="Heiman D."/>
            <person name="Howarth C."/>
            <person name="Larson L."/>
            <person name="Lui A."/>
            <person name="MacDonald P.J.P."/>
            <person name="Montmayeur A."/>
            <person name="Murphy C."/>
            <person name="Neiman D."/>
            <person name="Pearson M."/>
            <person name="Priest M."/>
            <person name="Roberts A."/>
            <person name="Saif S."/>
            <person name="Shea T."/>
            <person name="Shenoy N."/>
            <person name="Sisk P."/>
            <person name="Stolte C."/>
            <person name="Sykes S."/>
            <person name="Wortman J."/>
            <person name="Nusbaum C."/>
            <person name="Birren B."/>
        </authorList>
    </citation>
    <scope>NUCLEOTIDE SEQUENCE [LARGE SCALE GENOMIC DNA]</scope>
    <source>
        <strain evidence="14 15">F0398</strain>
    </source>
</reference>
<evidence type="ECO:0000256" key="12">
    <source>
        <dbReference type="ARBA" id="ARBA00023264"/>
    </source>
</evidence>
<dbReference type="InterPro" id="IPR017438">
    <property type="entry name" value="ATP-NAD_kinase_N"/>
</dbReference>
<evidence type="ECO:0000313" key="14">
    <source>
        <dbReference type="EMBL" id="EHG25407.1"/>
    </source>
</evidence>
<dbReference type="InterPro" id="IPR050187">
    <property type="entry name" value="Lipid_Phosphate_FormReg"/>
</dbReference>
<dbReference type="Pfam" id="PF00781">
    <property type="entry name" value="DAGK_cat"/>
    <property type="match status" value="1"/>
</dbReference>
<dbReference type="EMBL" id="ADGH01000004">
    <property type="protein sequence ID" value="EHG25407.1"/>
    <property type="molecule type" value="Genomic_DNA"/>
</dbReference>
<gene>
    <name evidence="14" type="ORF">HMPREF9432_00787</name>
</gene>
<comment type="similarity">
    <text evidence="2">Belongs to the diacylglycerol/lipid kinase family.</text>
</comment>
<keyword evidence="10" id="KW-0443">Lipid metabolism</keyword>
<accession>A0ABN0DR37</accession>
<organism evidence="14 15">
    <name type="scientific">Selenomonas noxia F0398</name>
    <dbReference type="NCBI Taxonomy" id="702437"/>
    <lineage>
        <taxon>Bacteria</taxon>
        <taxon>Bacillati</taxon>
        <taxon>Bacillota</taxon>
        <taxon>Negativicutes</taxon>
        <taxon>Selenomonadales</taxon>
        <taxon>Selenomonadaceae</taxon>
        <taxon>Selenomonas</taxon>
    </lineage>
</organism>
<evidence type="ECO:0000313" key="15">
    <source>
        <dbReference type="Proteomes" id="UP000003175"/>
    </source>
</evidence>
<keyword evidence="9" id="KW-0460">Magnesium</keyword>
<dbReference type="Gene3D" id="3.40.50.10330">
    <property type="entry name" value="Probable inorganic polyphosphate/atp-NAD kinase, domain 1"/>
    <property type="match status" value="1"/>
</dbReference>
<dbReference type="RefSeq" id="WP_006696131.1">
    <property type="nucleotide sequence ID" value="NZ_JH376858.1"/>
</dbReference>
<evidence type="ECO:0000256" key="10">
    <source>
        <dbReference type="ARBA" id="ARBA00023098"/>
    </source>
</evidence>
<name>A0ABN0DR37_9FIRM</name>
<evidence type="ECO:0000256" key="6">
    <source>
        <dbReference type="ARBA" id="ARBA00022741"/>
    </source>
</evidence>
<dbReference type="InterPro" id="IPR016064">
    <property type="entry name" value="NAD/diacylglycerol_kinase_sf"/>
</dbReference>
<dbReference type="Gene3D" id="2.60.200.40">
    <property type="match status" value="1"/>
</dbReference>
<evidence type="ECO:0000256" key="2">
    <source>
        <dbReference type="ARBA" id="ARBA00005983"/>
    </source>
</evidence>
<keyword evidence="11" id="KW-0594">Phospholipid biosynthesis</keyword>
<keyword evidence="6" id="KW-0547">Nucleotide-binding</keyword>
<evidence type="ECO:0000256" key="8">
    <source>
        <dbReference type="ARBA" id="ARBA00022840"/>
    </source>
</evidence>
<feature type="domain" description="DAGKc" evidence="13">
    <location>
        <begin position="1"/>
        <end position="130"/>
    </location>
</feature>
<evidence type="ECO:0000256" key="4">
    <source>
        <dbReference type="ARBA" id="ARBA00022679"/>
    </source>
</evidence>
<evidence type="ECO:0000256" key="7">
    <source>
        <dbReference type="ARBA" id="ARBA00022777"/>
    </source>
</evidence>
<dbReference type="InterPro" id="IPR001206">
    <property type="entry name" value="Diacylglycerol_kinase_cat_dom"/>
</dbReference>
<dbReference type="PANTHER" id="PTHR12358:SF106">
    <property type="entry name" value="LIPID KINASE YEGS"/>
    <property type="match status" value="1"/>
</dbReference>
<keyword evidence="5" id="KW-0479">Metal-binding</keyword>
<proteinExistence type="inferred from homology"/>
<comment type="cofactor">
    <cofactor evidence="1">
        <name>Mg(2+)</name>
        <dbReference type="ChEBI" id="CHEBI:18420"/>
    </cofactor>
</comment>
<comment type="caution">
    <text evidence="14">The sequence shown here is derived from an EMBL/GenBank/DDBJ whole genome shotgun (WGS) entry which is preliminary data.</text>
</comment>
<evidence type="ECO:0000256" key="1">
    <source>
        <dbReference type="ARBA" id="ARBA00001946"/>
    </source>
</evidence>
<dbReference type="PANTHER" id="PTHR12358">
    <property type="entry name" value="SPHINGOSINE KINASE"/>
    <property type="match status" value="1"/>
</dbReference>
<keyword evidence="7" id="KW-0418">Kinase</keyword>
<dbReference type="SMART" id="SM00046">
    <property type="entry name" value="DAGKc"/>
    <property type="match status" value="1"/>
</dbReference>
<protein>
    <recommendedName>
        <fullName evidence="13">DAGKc domain-containing protein</fullName>
    </recommendedName>
</protein>
<dbReference type="Pfam" id="PF19279">
    <property type="entry name" value="YegS_C"/>
    <property type="match status" value="1"/>
</dbReference>
<dbReference type="InterPro" id="IPR045540">
    <property type="entry name" value="YegS/DAGK_C"/>
</dbReference>
<dbReference type="NCBIfam" id="TIGR00147">
    <property type="entry name" value="YegS/Rv2252/BmrU family lipid kinase"/>
    <property type="match status" value="1"/>
</dbReference>
<dbReference type="InterPro" id="IPR005218">
    <property type="entry name" value="Diacylglycerol/lipid_kinase"/>
</dbReference>
<keyword evidence="4" id="KW-0808">Transferase</keyword>